<evidence type="ECO:0008006" key="8">
    <source>
        <dbReference type="Google" id="ProtNLM"/>
    </source>
</evidence>
<keyword evidence="3" id="KW-0975">Bacterial flagellum</keyword>
<dbReference type="InterPro" id="IPR009926">
    <property type="entry name" value="T3SS_YcgR_PilZN"/>
</dbReference>
<dbReference type="STRING" id="1322246.BN4_11943"/>
<evidence type="ECO:0000313" key="7">
    <source>
        <dbReference type="Proteomes" id="UP000011724"/>
    </source>
</evidence>
<evidence type="ECO:0000256" key="2">
    <source>
        <dbReference type="ARBA" id="ARBA00022741"/>
    </source>
</evidence>
<dbReference type="Pfam" id="PF12945">
    <property type="entry name" value="PilZNR"/>
    <property type="match status" value="1"/>
</dbReference>
<dbReference type="eggNOG" id="COG5581">
    <property type="taxonomic scope" value="Bacteria"/>
</dbReference>
<dbReference type="EMBL" id="FO203427">
    <property type="protein sequence ID" value="CCH49178.1"/>
    <property type="molecule type" value="Genomic_DNA"/>
</dbReference>
<proteinExistence type="predicted"/>
<protein>
    <recommendedName>
        <fullName evidence="8">Type IV pilus assembly PilZ</fullName>
    </recommendedName>
</protein>
<dbReference type="SUPFAM" id="SSF141371">
    <property type="entry name" value="PilZ domain-like"/>
    <property type="match status" value="2"/>
</dbReference>
<reference evidence="6 7" key="1">
    <citation type="journal article" date="2013" name="PLoS ONE">
        <title>The first genomic and proteomic characterization of a deep-sea sulfate reducer: insights into the piezophilic lifestyle of Desulfovibrio piezophilus.</title>
        <authorList>
            <person name="Pradel N."/>
            <person name="Ji B."/>
            <person name="Gimenez G."/>
            <person name="Talla E."/>
            <person name="Lenoble P."/>
            <person name="Garel M."/>
            <person name="Tamburini C."/>
            <person name="Fourquet P."/>
            <person name="Lebrun R."/>
            <person name="Bertin P."/>
            <person name="Denis Y."/>
            <person name="Pophillat M."/>
            <person name="Barbe V."/>
            <person name="Ollivier B."/>
            <person name="Dolla A."/>
        </authorList>
    </citation>
    <scope>NUCLEOTIDE SEQUENCE [LARGE SCALE GENOMIC DNA]</scope>
    <source>
        <strain evidence="7">DSM 10523 / SB164P1</strain>
    </source>
</reference>
<dbReference type="HOGENOM" id="CLU_083565_0_0_7"/>
<dbReference type="InterPro" id="IPR012349">
    <property type="entry name" value="Split_barrel_FMN-bd"/>
</dbReference>
<reference evidence="7" key="2">
    <citation type="journal article" date="2013" name="Stand. Genomic Sci.">
        <title>Complete genome sequence of Desulfocapsa sulfexigens, a marine deltaproteobacterium specialized in disproportionating inorganic sulfur compounds.</title>
        <authorList>
            <person name="Finster K.W."/>
            <person name="Kjeldsen K.U."/>
            <person name="Kube M."/>
            <person name="Reinhardt R."/>
            <person name="Mussmann M."/>
            <person name="Amann R."/>
            <person name="Schreiber L."/>
        </authorList>
    </citation>
    <scope>NUCLEOTIDE SEQUENCE [LARGE SCALE GENOMIC DNA]</scope>
    <source>
        <strain evidence="7">DSM 10523 / SB164P1</strain>
    </source>
</reference>
<dbReference type="AlphaFoldDB" id="M1WWK1"/>
<keyword evidence="2" id="KW-0547">Nucleotide-binding</keyword>
<evidence type="ECO:0000256" key="3">
    <source>
        <dbReference type="ARBA" id="ARBA00023143"/>
    </source>
</evidence>
<dbReference type="GO" id="GO:0035438">
    <property type="term" value="F:cyclic-di-GMP binding"/>
    <property type="evidence" value="ECO:0007669"/>
    <property type="project" value="InterPro"/>
</dbReference>
<evidence type="ECO:0000259" key="5">
    <source>
        <dbReference type="Pfam" id="PF12945"/>
    </source>
</evidence>
<evidence type="ECO:0000256" key="1">
    <source>
        <dbReference type="ARBA" id="ARBA00022636"/>
    </source>
</evidence>
<name>M1WWK1_PSEP2</name>
<organism evidence="6 7">
    <name type="scientific">Pseudodesulfovibrio piezophilus (strain DSM 21447 / JCM 15486 / C1TLV30)</name>
    <name type="common">Desulfovibrio piezophilus</name>
    <dbReference type="NCBI Taxonomy" id="1322246"/>
    <lineage>
        <taxon>Bacteria</taxon>
        <taxon>Pseudomonadati</taxon>
        <taxon>Thermodesulfobacteriota</taxon>
        <taxon>Desulfovibrionia</taxon>
        <taxon>Desulfovibrionales</taxon>
        <taxon>Desulfovibrionaceae</taxon>
    </lineage>
</organism>
<dbReference type="Proteomes" id="UP000011724">
    <property type="component" value="Chromosome"/>
</dbReference>
<evidence type="ECO:0000259" key="4">
    <source>
        <dbReference type="Pfam" id="PF07238"/>
    </source>
</evidence>
<dbReference type="Pfam" id="PF07238">
    <property type="entry name" value="PilZ"/>
    <property type="match status" value="1"/>
</dbReference>
<evidence type="ECO:0000313" key="6">
    <source>
        <dbReference type="EMBL" id="CCH49178.1"/>
    </source>
</evidence>
<dbReference type="KEGG" id="dpi:BN4_11943"/>
<dbReference type="OrthoDB" id="5453966at2"/>
<dbReference type="RefSeq" id="WP_015415222.1">
    <property type="nucleotide sequence ID" value="NC_020409.1"/>
</dbReference>
<sequence length="230" mass="25437">MQSEQPPPTPSVPEDAKVTRIPGVQLDVKVGKEVIIRIPGIEQSYRGKIVGLDPYDFIIAKVRLPSNVRQDISFGGEIVVKFVHHGTIYGFKAVVINTITSPTPLVFFEYPEIIEKLPLRRTSRENCAIDGVLHTTESEVECMVINVSETGCRISARAATRDRLSQTQVDDALIVAMDLGKFGELKVAVGVKNLSHEKGILTLGCMFLDITKAEMEMVRGYLEKRARLTG</sequence>
<dbReference type="PATRIC" id="fig|879567.3.peg.2059"/>
<gene>
    <name evidence="6" type="ordered locus">BN4_11943</name>
</gene>
<dbReference type="InterPro" id="IPR009875">
    <property type="entry name" value="PilZ_domain"/>
</dbReference>
<dbReference type="Gene3D" id="2.40.10.220">
    <property type="entry name" value="predicted glycosyltransferase like domains"/>
    <property type="match status" value="1"/>
</dbReference>
<accession>M1WWK1</accession>
<keyword evidence="7" id="KW-1185">Reference proteome</keyword>
<keyword evidence="1" id="KW-0973">c-di-GMP</keyword>
<feature type="domain" description="Type III secretion system flagellar brake protein YcgR PilZN" evidence="5">
    <location>
        <begin position="29"/>
        <end position="111"/>
    </location>
</feature>
<feature type="domain" description="PilZ" evidence="4">
    <location>
        <begin position="119"/>
        <end position="223"/>
    </location>
</feature>
<dbReference type="BioCyc" id="DPIE1322246:BN4_RS09745-MONOMER"/>
<dbReference type="Gene3D" id="2.30.110.10">
    <property type="entry name" value="Electron Transport, Fmn-binding Protein, Chain A"/>
    <property type="match status" value="1"/>
</dbReference>